<accession>A0A837G4E5</accession>
<dbReference type="InterPro" id="IPR000160">
    <property type="entry name" value="GGDEF_dom"/>
</dbReference>
<dbReference type="PANTHER" id="PTHR33121">
    <property type="entry name" value="CYCLIC DI-GMP PHOSPHODIESTERASE PDEF"/>
    <property type="match status" value="1"/>
</dbReference>
<reference evidence="1" key="1">
    <citation type="journal article" date="2015" name="BMC Genomics">
        <title>Genome mining reveals unlocked bioactive potential of marine Gram-negative bacteria.</title>
        <authorList>
            <person name="Machado H."/>
            <person name="Sonnenschein E.C."/>
            <person name="Melchiorsen J."/>
            <person name="Gram L."/>
        </authorList>
    </citation>
    <scope>NUCLEOTIDE SEQUENCE</scope>
    <source>
        <strain evidence="1">S2052</strain>
    </source>
</reference>
<gene>
    <name evidence="1" type="ORF">TW71_18560</name>
</gene>
<dbReference type="SUPFAM" id="SSF141868">
    <property type="entry name" value="EAL domain-like"/>
    <property type="match status" value="1"/>
</dbReference>
<dbReference type="InterPro" id="IPR029787">
    <property type="entry name" value="Nucleotide_cyclase"/>
</dbReference>
<dbReference type="Pfam" id="PF00672">
    <property type="entry name" value="HAMP"/>
    <property type="match status" value="1"/>
</dbReference>
<dbReference type="EMBL" id="JXXR01000020">
    <property type="protein sequence ID" value="KJY69275.1"/>
    <property type="molecule type" value="Genomic_DNA"/>
</dbReference>
<dbReference type="InterPro" id="IPR029150">
    <property type="entry name" value="dCache_3"/>
</dbReference>
<organism evidence="1">
    <name type="scientific">Vibrio coralliilyticus</name>
    <dbReference type="NCBI Taxonomy" id="190893"/>
    <lineage>
        <taxon>Bacteria</taxon>
        <taxon>Pseudomonadati</taxon>
        <taxon>Pseudomonadota</taxon>
        <taxon>Gammaproteobacteria</taxon>
        <taxon>Vibrionales</taxon>
        <taxon>Vibrionaceae</taxon>
        <taxon>Vibrio</taxon>
    </lineage>
</organism>
<sequence length="788" mass="87753">MNQFKSIQTQILFSFLAVLIAVQCILFYSIFQSNEKEREERAQIHLSTAKAVFENQFEQRTRNLTGFAQTVAKDFGLKQALREDARSFLVALNNHRQRISADLAIAVDENGNFIGKLVYDKGTNRTRADTENNMLTMEETAAPDEDRPILYDYQGAVFQLVLVPVQSGAETVAWIGFGFAIDQALAQRLALLTGMNVDIGYQESGQWSLLASSVEETGNGLSAIEPQQSDAHTIATDVVIGFKDEKDLIASLYLSRADLFATLQNRWLQVIFIVLVTFGCSIVAAFFLSKSIAKPLQGLVSKAKQIAQGENSDALVVNRKDELGVLAHEFNLMNQAVNDRQAELNYRAYHSDLTKMLNKKKLFEDIADLINKSCGGFLLIRFRVLEFEELNYSLGLDTGEELQVAAASRLMALEEKAQFYQLESSEFALLSQCNAKQSDEHSANVVLQCLAGAFSLQRISVTVHTVSGYCRYPKHGETARQLLHNAGIALQQAMKMRVPSLEFASSMAESAINRVRLTHELTEAIQGDQLILHFQPKLNLKTSQVDKVEALVRWIHPELGMIPPDEFIEIAETTGQIDALTDWVMRSALQQLQVWRELGFELGVAINISAVNLKQKNFDDKILTFLSQFDCSENEVTIEVTESALAEDPEYALSILSRLSERGLSISIDDYGTGYSSLSQLKHLPATELKIDKSFILNVASDQQDQTIAQSTIKLAKRFGLKTVAEGVEDQASLDWLVANGCDHAQGYFISRPQPADKLTSWLQMLEGQRWGQAEPEAKIVGSPHSGR</sequence>
<dbReference type="InterPro" id="IPR050706">
    <property type="entry name" value="Cyclic-di-GMP_PDE-like"/>
</dbReference>
<dbReference type="GO" id="GO:0007165">
    <property type="term" value="P:signal transduction"/>
    <property type="evidence" value="ECO:0007669"/>
    <property type="project" value="InterPro"/>
</dbReference>
<dbReference type="AlphaFoldDB" id="A0A837G4E5"/>
<dbReference type="SMART" id="SM00052">
    <property type="entry name" value="EAL"/>
    <property type="match status" value="1"/>
</dbReference>
<dbReference type="Pfam" id="PF00563">
    <property type="entry name" value="EAL"/>
    <property type="match status" value="1"/>
</dbReference>
<dbReference type="SMART" id="SM00304">
    <property type="entry name" value="HAMP"/>
    <property type="match status" value="1"/>
</dbReference>
<proteinExistence type="predicted"/>
<dbReference type="RefSeq" id="WP_045986902.1">
    <property type="nucleotide sequence ID" value="NZ_CP063051.1"/>
</dbReference>
<dbReference type="PROSITE" id="PS50883">
    <property type="entry name" value="EAL"/>
    <property type="match status" value="1"/>
</dbReference>
<dbReference type="Gene3D" id="6.10.340.10">
    <property type="match status" value="1"/>
</dbReference>
<dbReference type="SUPFAM" id="SSF55073">
    <property type="entry name" value="Nucleotide cyclase"/>
    <property type="match status" value="1"/>
</dbReference>
<name>A0A837G4E5_9VIBR</name>
<dbReference type="InterPro" id="IPR043128">
    <property type="entry name" value="Rev_trsase/Diguanyl_cyclase"/>
</dbReference>
<dbReference type="Pfam" id="PF00990">
    <property type="entry name" value="GGDEF"/>
    <property type="match status" value="1"/>
</dbReference>
<dbReference type="PANTHER" id="PTHR33121:SF70">
    <property type="entry name" value="SIGNALING PROTEIN YKOW"/>
    <property type="match status" value="1"/>
</dbReference>
<dbReference type="PROSITE" id="PS50885">
    <property type="entry name" value="HAMP"/>
    <property type="match status" value="1"/>
</dbReference>
<dbReference type="CDD" id="cd01948">
    <property type="entry name" value="EAL"/>
    <property type="match status" value="1"/>
</dbReference>
<dbReference type="InterPro" id="IPR001633">
    <property type="entry name" value="EAL_dom"/>
</dbReference>
<comment type="caution">
    <text evidence="1">The sequence shown here is derived from an EMBL/GenBank/DDBJ whole genome shotgun (WGS) entry which is preliminary data.</text>
</comment>
<dbReference type="Gene3D" id="3.20.20.450">
    <property type="entry name" value="EAL domain"/>
    <property type="match status" value="1"/>
</dbReference>
<dbReference type="SMART" id="SM00267">
    <property type="entry name" value="GGDEF"/>
    <property type="match status" value="1"/>
</dbReference>
<dbReference type="InterPro" id="IPR003660">
    <property type="entry name" value="HAMP_dom"/>
</dbReference>
<dbReference type="Pfam" id="PF14827">
    <property type="entry name" value="dCache_3"/>
    <property type="match status" value="1"/>
</dbReference>
<dbReference type="InterPro" id="IPR035919">
    <property type="entry name" value="EAL_sf"/>
</dbReference>
<evidence type="ECO:0000313" key="1">
    <source>
        <dbReference type="EMBL" id="KJY69275.1"/>
    </source>
</evidence>
<dbReference type="GO" id="GO:0071111">
    <property type="term" value="F:cyclic-guanylate-specific phosphodiesterase activity"/>
    <property type="evidence" value="ECO:0007669"/>
    <property type="project" value="InterPro"/>
</dbReference>
<dbReference type="GO" id="GO:0016020">
    <property type="term" value="C:membrane"/>
    <property type="evidence" value="ECO:0007669"/>
    <property type="project" value="InterPro"/>
</dbReference>
<dbReference type="CDD" id="cd06225">
    <property type="entry name" value="HAMP"/>
    <property type="match status" value="1"/>
</dbReference>
<dbReference type="SUPFAM" id="SSF158472">
    <property type="entry name" value="HAMP domain-like"/>
    <property type="match status" value="1"/>
</dbReference>
<dbReference type="Gene3D" id="3.30.70.270">
    <property type="match status" value="1"/>
</dbReference>
<protein>
    <submittedName>
        <fullName evidence="1">Uncharacterized protein</fullName>
    </submittedName>
</protein>